<dbReference type="AlphaFoldDB" id="A0A1M5M2H6"/>
<dbReference type="RefSeq" id="WP_143168166.1">
    <property type="nucleotide sequence ID" value="NZ_FQVU01000003.1"/>
</dbReference>
<dbReference type="Gene3D" id="3.30.110.190">
    <property type="match status" value="1"/>
</dbReference>
<sequence length="397" mass="41639">MSDDGSRREFAGAGAPAAASPVDKSSGPTDAAGGMAGRDGVPGPDHADHAPERLAPASAGPVTSGSPDRVPIGPPPPPELSPEPTSEPSAEPSSEQAPGATAGGQVAGAGRARTVARRPRPYLRPLPGGSRLVRKTPTVVRAAPGIARVAAISAAHVAGWTIGATVASANYVARRAVAGEPATAILQEAATDLRSVALRALGLQPSLLSGTSAPEPAGAAQDATSADLQRRGSDLLRRSNDVHVVEDTHPAFARILAEITPDEARILRFVYLEGPQPSLDIRTNRPFGIGSELVAAGMNMIAEHAGLRNLERIDQYLTNLRRLGLIDFSKEQVRNPNRYQVIEAQPKVAAAMKQAGRAPKLVQRSIRLNSFGEEFVRTCLPLNGRVVPHRDIRPRPR</sequence>
<protein>
    <recommendedName>
        <fullName evidence="4">DUF4393 domain-containing protein</fullName>
    </recommendedName>
</protein>
<feature type="compositionally biased region" description="Basic and acidic residues" evidence="1">
    <location>
        <begin position="1"/>
        <end position="10"/>
    </location>
</feature>
<keyword evidence="3" id="KW-1185">Reference proteome</keyword>
<dbReference type="EMBL" id="FQVU01000003">
    <property type="protein sequence ID" value="SHG71485.1"/>
    <property type="molecule type" value="Genomic_DNA"/>
</dbReference>
<feature type="compositionally biased region" description="Pro residues" evidence="1">
    <location>
        <begin position="72"/>
        <end position="81"/>
    </location>
</feature>
<dbReference type="InterPro" id="IPR025506">
    <property type="entry name" value="Abi_alpha"/>
</dbReference>
<dbReference type="Pfam" id="PF14337">
    <property type="entry name" value="Abi_alpha"/>
    <property type="match status" value="1"/>
</dbReference>
<accession>A0A1M5M2H6</accession>
<feature type="compositionally biased region" description="Low complexity" evidence="1">
    <location>
        <begin position="82"/>
        <end position="100"/>
    </location>
</feature>
<organism evidence="2 3">
    <name type="scientific">Jatrophihabitans endophyticus</name>
    <dbReference type="NCBI Taxonomy" id="1206085"/>
    <lineage>
        <taxon>Bacteria</taxon>
        <taxon>Bacillati</taxon>
        <taxon>Actinomycetota</taxon>
        <taxon>Actinomycetes</taxon>
        <taxon>Jatrophihabitantales</taxon>
        <taxon>Jatrophihabitantaceae</taxon>
        <taxon>Jatrophihabitans</taxon>
    </lineage>
</organism>
<dbReference type="Proteomes" id="UP000186132">
    <property type="component" value="Unassembled WGS sequence"/>
</dbReference>
<proteinExistence type="predicted"/>
<dbReference type="OrthoDB" id="3761621at2"/>
<reference evidence="2 3" key="1">
    <citation type="submission" date="2016-11" db="EMBL/GenBank/DDBJ databases">
        <authorList>
            <person name="Jaros S."/>
            <person name="Januszkiewicz K."/>
            <person name="Wedrychowicz H."/>
        </authorList>
    </citation>
    <scope>NUCLEOTIDE SEQUENCE [LARGE SCALE GENOMIC DNA]</scope>
    <source>
        <strain evidence="2 3">DSM 45627</strain>
    </source>
</reference>
<dbReference type="STRING" id="1206085.SAMN05443575_2613"/>
<name>A0A1M5M2H6_9ACTN</name>
<feature type="region of interest" description="Disordered" evidence="1">
    <location>
        <begin position="1"/>
        <end position="130"/>
    </location>
</feature>
<evidence type="ECO:0000313" key="2">
    <source>
        <dbReference type="EMBL" id="SHG71485.1"/>
    </source>
</evidence>
<gene>
    <name evidence="2" type="ORF">SAMN05443575_2613</name>
</gene>
<evidence type="ECO:0008006" key="4">
    <source>
        <dbReference type="Google" id="ProtNLM"/>
    </source>
</evidence>
<evidence type="ECO:0000256" key="1">
    <source>
        <dbReference type="SAM" id="MobiDB-lite"/>
    </source>
</evidence>
<evidence type="ECO:0000313" key="3">
    <source>
        <dbReference type="Proteomes" id="UP000186132"/>
    </source>
</evidence>